<dbReference type="GO" id="GO:0006457">
    <property type="term" value="P:protein folding"/>
    <property type="evidence" value="ECO:0007669"/>
    <property type="project" value="TreeGrafter"/>
</dbReference>
<keyword evidence="4 7" id="KW-0274">FAD</keyword>
<dbReference type="EMBL" id="CAAALY010272298">
    <property type="protein sequence ID" value="VEL42037.1"/>
    <property type="molecule type" value="Genomic_DNA"/>
</dbReference>
<keyword evidence="5 7" id="KW-0560">Oxidoreductase</keyword>
<dbReference type="OrthoDB" id="59470at2759"/>
<sequence>MPSFKSIDYIGCKGSKPYLRGYPCGLWTLFHALSVSHYLNPHPGDAPDSVAHALNRFVPRFFSCTHCAHNFAAETANIARPGEAVFLPRYNGRTERENQSLDSDTRISELPAKPTSPAGEVLWLNLVHNSVNRRTASLASSDPEAPKTIFPTPDLCLACWSSYELARSQVNPWEVRPDQQNILLNFLVARFTESNWSYISFPSQ</sequence>
<dbReference type="EC" id="1.8.3.2" evidence="7"/>
<evidence type="ECO:0000256" key="7">
    <source>
        <dbReference type="RuleBase" id="RU371123"/>
    </source>
</evidence>
<evidence type="ECO:0000256" key="1">
    <source>
        <dbReference type="ARBA" id="ARBA00001974"/>
    </source>
</evidence>
<comment type="caution">
    <text evidence="9">The sequence shown here is derived from an EMBL/GenBank/DDBJ whole genome shotgun (WGS) entry which is preliminary data.</text>
</comment>
<reference evidence="9" key="1">
    <citation type="submission" date="2018-11" db="EMBL/GenBank/DDBJ databases">
        <authorList>
            <consortium name="Pathogen Informatics"/>
        </authorList>
    </citation>
    <scope>NUCLEOTIDE SEQUENCE</scope>
</reference>
<dbReference type="Proteomes" id="UP000784294">
    <property type="component" value="Unassembled WGS sequence"/>
</dbReference>
<dbReference type="InterPro" id="IPR017905">
    <property type="entry name" value="ERV/ALR_sulphydryl_oxidase"/>
</dbReference>
<proteinExistence type="predicted"/>
<name>A0A3S5BE63_9PLAT</name>
<feature type="domain" description="ERV/ALR sulfhydryl oxidase" evidence="8">
    <location>
        <begin position="15"/>
        <end position="149"/>
    </location>
</feature>
<keyword evidence="3" id="KW-0732">Signal</keyword>
<keyword evidence="2 7" id="KW-0285">Flavoprotein</keyword>
<dbReference type="GO" id="GO:0016971">
    <property type="term" value="F:flavin-dependent sulfhydryl oxidase activity"/>
    <property type="evidence" value="ECO:0007669"/>
    <property type="project" value="InterPro"/>
</dbReference>
<evidence type="ECO:0000256" key="2">
    <source>
        <dbReference type="ARBA" id="ARBA00022630"/>
    </source>
</evidence>
<protein>
    <recommendedName>
        <fullName evidence="7">Sulfhydryl oxidase</fullName>
        <ecNumber evidence="7">1.8.3.2</ecNumber>
    </recommendedName>
</protein>
<evidence type="ECO:0000256" key="3">
    <source>
        <dbReference type="ARBA" id="ARBA00022729"/>
    </source>
</evidence>
<evidence type="ECO:0000256" key="6">
    <source>
        <dbReference type="ARBA" id="ARBA00023157"/>
    </source>
</evidence>
<dbReference type="InterPro" id="IPR039798">
    <property type="entry name" value="Sulfhydryl_oxidase"/>
</dbReference>
<dbReference type="GO" id="GO:0000139">
    <property type="term" value="C:Golgi membrane"/>
    <property type="evidence" value="ECO:0007669"/>
    <property type="project" value="TreeGrafter"/>
</dbReference>
<evidence type="ECO:0000259" key="8">
    <source>
        <dbReference type="PROSITE" id="PS51324"/>
    </source>
</evidence>
<gene>
    <name evidence="9" type="ORF">PXEA_LOCUS35477</name>
</gene>
<accession>A0A3S5BE63</accession>
<dbReference type="SUPFAM" id="SSF69000">
    <property type="entry name" value="FAD-dependent thiol oxidase"/>
    <property type="match status" value="1"/>
</dbReference>
<dbReference type="Gene3D" id="1.20.120.310">
    <property type="entry name" value="ERV/ALR sulfhydryl oxidase domain"/>
    <property type="match status" value="1"/>
</dbReference>
<comment type="catalytic activity">
    <reaction evidence="7">
        <text>2 R'C(R)SH + O2 = R'C(R)S-S(R)CR' + H2O2</text>
        <dbReference type="Rhea" id="RHEA:17357"/>
        <dbReference type="ChEBI" id="CHEBI:15379"/>
        <dbReference type="ChEBI" id="CHEBI:16240"/>
        <dbReference type="ChEBI" id="CHEBI:16520"/>
        <dbReference type="ChEBI" id="CHEBI:17412"/>
        <dbReference type="EC" id="1.8.3.2"/>
    </reaction>
</comment>
<dbReference type="PANTHER" id="PTHR22897:SF8">
    <property type="entry name" value="SULFHYDRYL OXIDASE"/>
    <property type="match status" value="1"/>
</dbReference>
<dbReference type="PROSITE" id="PS51324">
    <property type="entry name" value="ERV_ALR"/>
    <property type="match status" value="1"/>
</dbReference>
<dbReference type="GO" id="GO:0005615">
    <property type="term" value="C:extracellular space"/>
    <property type="evidence" value="ECO:0007669"/>
    <property type="project" value="TreeGrafter"/>
</dbReference>
<evidence type="ECO:0000256" key="4">
    <source>
        <dbReference type="ARBA" id="ARBA00022827"/>
    </source>
</evidence>
<comment type="cofactor">
    <cofactor evidence="1 7">
        <name>FAD</name>
        <dbReference type="ChEBI" id="CHEBI:57692"/>
    </cofactor>
</comment>
<dbReference type="InterPro" id="IPR036774">
    <property type="entry name" value="ERV/ALR_sulphydryl_oxid_sf"/>
</dbReference>
<evidence type="ECO:0000256" key="5">
    <source>
        <dbReference type="ARBA" id="ARBA00023002"/>
    </source>
</evidence>
<keyword evidence="6" id="KW-1015">Disulfide bond</keyword>
<dbReference type="AlphaFoldDB" id="A0A3S5BE63"/>
<dbReference type="GO" id="GO:0003756">
    <property type="term" value="F:protein disulfide isomerase activity"/>
    <property type="evidence" value="ECO:0007669"/>
    <property type="project" value="TreeGrafter"/>
</dbReference>
<keyword evidence="10" id="KW-1185">Reference proteome</keyword>
<dbReference type="Pfam" id="PF04777">
    <property type="entry name" value="Evr1_Alr"/>
    <property type="match status" value="1"/>
</dbReference>
<evidence type="ECO:0000313" key="10">
    <source>
        <dbReference type="Proteomes" id="UP000784294"/>
    </source>
</evidence>
<dbReference type="PANTHER" id="PTHR22897">
    <property type="entry name" value="QUIESCIN Q6-RELATED SULFHYDRYL OXIDASE"/>
    <property type="match status" value="1"/>
</dbReference>
<evidence type="ECO:0000313" key="9">
    <source>
        <dbReference type="EMBL" id="VEL42037.1"/>
    </source>
</evidence>
<organism evidence="9 10">
    <name type="scientific">Protopolystoma xenopodis</name>
    <dbReference type="NCBI Taxonomy" id="117903"/>
    <lineage>
        <taxon>Eukaryota</taxon>
        <taxon>Metazoa</taxon>
        <taxon>Spiralia</taxon>
        <taxon>Lophotrochozoa</taxon>
        <taxon>Platyhelminthes</taxon>
        <taxon>Monogenea</taxon>
        <taxon>Polyopisthocotylea</taxon>
        <taxon>Polystomatidea</taxon>
        <taxon>Polystomatidae</taxon>
        <taxon>Protopolystoma</taxon>
    </lineage>
</organism>